<reference evidence="1" key="2">
    <citation type="journal article" date="2015" name="Fish Shellfish Immunol.">
        <title>Early steps in the European eel (Anguilla anguilla)-Vibrio vulnificus interaction in the gills: Role of the RtxA13 toxin.</title>
        <authorList>
            <person name="Callol A."/>
            <person name="Pajuelo D."/>
            <person name="Ebbesson L."/>
            <person name="Teles M."/>
            <person name="MacKenzie S."/>
            <person name="Amaro C."/>
        </authorList>
    </citation>
    <scope>NUCLEOTIDE SEQUENCE</scope>
</reference>
<accession>A0A0E9UQH8</accession>
<name>A0A0E9UQH8_ANGAN</name>
<proteinExistence type="predicted"/>
<sequence>MFALKKTYLALRFNNINKHLF</sequence>
<reference evidence="1" key="1">
    <citation type="submission" date="2014-11" db="EMBL/GenBank/DDBJ databases">
        <authorList>
            <person name="Amaro Gonzalez C."/>
        </authorList>
    </citation>
    <scope>NUCLEOTIDE SEQUENCE</scope>
</reference>
<protein>
    <submittedName>
        <fullName evidence="1">Uncharacterized protein</fullName>
    </submittedName>
</protein>
<dbReference type="AlphaFoldDB" id="A0A0E9UQH8"/>
<evidence type="ECO:0000313" key="1">
    <source>
        <dbReference type="EMBL" id="JAH67218.1"/>
    </source>
</evidence>
<organism evidence="1">
    <name type="scientific">Anguilla anguilla</name>
    <name type="common">European freshwater eel</name>
    <name type="synonym">Muraena anguilla</name>
    <dbReference type="NCBI Taxonomy" id="7936"/>
    <lineage>
        <taxon>Eukaryota</taxon>
        <taxon>Metazoa</taxon>
        <taxon>Chordata</taxon>
        <taxon>Craniata</taxon>
        <taxon>Vertebrata</taxon>
        <taxon>Euteleostomi</taxon>
        <taxon>Actinopterygii</taxon>
        <taxon>Neopterygii</taxon>
        <taxon>Teleostei</taxon>
        <taxon>Anguilliformes</taxon>
        <taxon>Anguillidae</taxon>
        <taxon>Anguilla</taxon>
    </lineage>
</organism>
<dbReference type="EMBL" id="GBXM01041359">
    <property type="protein sequence ID" value="JAH67218.1"/>
    <property type="molecule type" value="Transcribed_RNA"/>
</dbReference>